<dbReference type="AlphaFoldDB" id="A0A150GEA8"/>
<evidence type="ECO:0000256" key="8">
    <source>
        <dbReference type="PROSITE-ProRule" id="PRU00475"/>
    </source>
</evidence>
<evidence type="ECO:0000256" key="3">
    <source>
        <dbReference type="ARBA" id="ARBA00022884"/>
    </source>
</evidence>
<dbReference type="GO" id="GO:0006355">
    <property type="term" value="P:regulation of DNA-templated transcription"/>
    <property type="evidence" value="ECO:0007669"/>
    <property type="project" value="InterPro"/>
</dbReference>
<accession>A0A150GEA8</accession>
<feature type="compositionally biased region" description="Gly residues" evidence="10">
    <location>
        <begin position="485"/>
        <end position="502"/>
    </location>
</feature>
<gene>
    <name evidence="13" type="ORF">GPECTOR_30g283</name>
</gene>
<evidence type="ECO:0000256" key="2">
    <source>
        <dbReference type="ARBA" id="ARBA00022540"/>
    </source>
</evidence>
<dbReference type="SUPFAM" id="SSF54928">
    <property type="entry name" value="RNA-binding domain, RBD"/>
    <property type="match status" value="1"/>
</dbReference>
<name>A0A150GEA8_GONPE</name>
<keyword evidence="2 6" id="KW-0396">Initiation factor</keyword>
<dbReference type="STRING" id="33097.A0A150GEA8"/>
<feature type="compositionally biased region" description="Low complexity" evidence="10">
    <location>
        <begin position="459"/>
        <end position="477"/>
    </location>
</feature>
<dbReference type="EMBL" id="LSYV01000031">
    <property type="protein sequence ID" value="KXZ48187.1"/>
    <property type="molecule type" value="Genomic_DNA"/>
</dbReference>
<proteinExistence type="inferred from homology"/>
<keyword evidence="9" id="KW-0175">Coiled coil</keyword>
<dbReference type="Proteomes" id="UP000075714">
    <property type="component" value="Unassembled WGS sequence"/>
</dbReference>
<feature type="compositionally biased region" description="Basic and acidic residues" evidence="10">
    <location>
        <begin position="608"/>
        <end position="627"/>
    </location>
</feature>
<protein>
    <recommendedName>
        <fullName evidence="6">Eukaryotic translation initiation factor 3 subunit G</fullName>
        <shortName evidence="6">eIF3g</shortName>
    </recommendedName>
    <alternativeName>
        <fullName evidence="6">Eukaryotic translation initiation factor 3 RNA-binding subunit</fullName>
        <shortName evidence="6">eIF-3 RNA-binding subunit</shortName>
    </alternativeName>
    <alternativeName>
        <fullName evidence="6">Eukaryotic translation initiation factor 3 subunit 4</fullName>
    </alternativeName>
</protein>
<comment type="caution">
    <text evidence="13">The sequence shown here is derived from an EMBL/GenBank/DDBJ whole genome shotgun (WGS) entry which is preliminary data.</text>
</comment>
<keyword evidence="1 6" id="KW-0963">Cytoplasm</keyword>
<dbReference type="GO" id="GO:0005852">
    <property type="term" value="C:eukaryotic translation initiation factor 3 complex"/>
    <property type="evidence" value="ECO:0007669"/>
    <property type="project" value="UniProtKB-UniRule"/>
</dbReference>
<dbReference type="InterPro" id="IPR017334">
    <property type="entry name" value="eIF3_g"/>
</dbReference>
<evidence type="ECO:0000256" key="10">
    <source>
        <dbReference type="SAM" id="MobiDB-lite"/>
    </source>
</evidence>
<keyword evidence="3 7" id="KW-0694">RNA-binding</keyword>
<keyword evidence="5" id="KW-0804">Transcription</keyword>
<evidence type="ECO:0000256" key="6">
    <source>
        <dbReference type="HAMAP-Rule" id="MF_03006"/>
    </source>
</evidence>
<sequence length="754" mass="82195">MSRGKLRWGDTLDDEDLLPPTVVRGPDDHGIKTIIEYYKNEKGDAFKKTSKVKVVTVEKKVYKVTEERRKWPRFGLAAGETPQDSVTVQAVEEIPFERVRQIKATTQEKKATDIQQVLATADKTVISGSIKEMLYKKRMERELLRAKGLLKEAEKPPEEDGKPGGPGMGAPKPGSYVPPSLRNRGPGEGESMQKKREDNSIRVTNLSEDVTESDLQELFRPFGPTSRIYLAVDKVTGENRGFAFVNYVHREDADRAIRNLNGYGYDNLILKVEWAQPREQKLGLLSIVVQVAGLQGKKTRAVYVVRLTGEVFTDYDAYLAQLEHYRAAQWTCAITGRGGLTYEEALLSEQEANKLLQQFPAELEGPFSQIVHHSTLRAEELVNYLADASKQYKHAGLDPATSGRQGKPAPLDKAIIKLWLHEAATWTGRYWSVKPALSARYGLGAGLPEDAAQEEDPEAQAAAAAGRRGRGRAASPSEGRRAGAVGRGGGGGGGGAQDGGASGQDDSPPAAKSKRKKTSARSLEEEEEKAKPGTTKHAAIHVFRQYCPPEGLTVEQVIRMSVDAGIKTDWPPGGKRNLYHVMHTDPAFLRVSRTTYVLTSLFPDREEWAEEAREKPTGRRTTKKDADAYEPSDDPYSAGAGALESLALQRLEVHCQMMQSNAAAARSALEATHAAVTAARARASEAEAQQRQLATHPQAAALPPDMLAAAAAAVEAGQRQLAAALGEAERAQRQADAAARSAEEAEKAVLRWGG</sequence>
<comment type="subunit">
    <text evidence="6">Component of the eukaryotic translation initiation factor 3 (eIF-3) complex.</text>
</comment>
<dbReference type="InterPro" id="IPR013136">
    <property type="entry name" value="WSTF_Acf1_Cbp146"/>
</dbReference>
<dbReference type="Pfam" id="PF10537">
    <property type="entry name" value="WAC_Acf1_DNA_bd"/>
    <property type="match status" value="1"/>
</dbReference>
<dbReference type="GO" id="GO:0003743">
    <property type="term" value="F:translation initiation factor activity"/>
    <property type="evidence" value="ECO:0007669"/>
    <property type="project" value="UniProtKB-UniRule"/>
</dbReference>
<dbReference type="GO" id="GO:0016282">
    <property type="term" value="C:eukaryotic 43S preinitiation complex"/>
    <property type="evidence" value="ECO:0007669"/>
    <property type="project" value="UniProtKB-UniRule"/>
</dbReference>
<feature type="region of interest" description="Disordered" evidence="10">
    <location>
        <begin position="608"/>
        <end position="636"/>
    </location>
</feature>
<evidence type="ECO:0000256" key="9">
    <source>
        <dbReference type="SAM" id="Coils"/>
    </source>
</evidence>
<dbReference type="PROSITE" id="PS51136">
    <property type="entry name" value="WAC"/>
    <property type="match status" value="1"/>
</dbReference>
<dbReference type="Pfam" id="PF12353">
    <property type="entry name" value="eIF3g"/>
    <property type="match status" value="1"/>
</dbReference>
<dbReference type="InterPro" id="IPR024675">
    <property type="entry name" value="eIF3g_N"/>
</dbReference>
<evidence type="ECO:0000259" key="12">
    <source>
        <dbReference type="PROSITE" id="PS51136"/>
    </source>
</evidence>
<feature type="domain" description="RRM" evidence="11">
    <location>
        <begin position="199"/>
        <end position="277"/>
    </location>
</feature>
<feature type="coiled-coil region" evidence="9">
    <location>
        <begin position="714"/>
        <end position="748"/>
    </location>
</feature>
<dbReference type="CDD" id="cd12408">
    <property type="entry name" value="RRM_eIF3G_like"/>
    <property type="match status" value="1"/>
</dbReference>
<feature type="domain" description="WAC" evidence="12">
    <location>
        <begin position="300"/>
        <end position="407"/>
    </location>
</feature>
<dbReference type="PROSITE" id="PS50102">
    <property type="entry name" value="RRM"/>
    <property type="match status" value="1"/>
</dbReference>
<feature type="compositionally biased region" description="Basic and acidic residues" evidence="10">
    <location>
        <begin position="185"/>
        <end position="200"/>
    </location>
</feature>
<dbReference type="Pfam" id="PF00076">
    <property type="entry name" value="RRM_1"/>
    <property type="match status" value="1"/>
</dbReference>
<evidence type="ECO:0000256" key="5">
    <source>
        <dbReference type="ARBA" id="ARBA00023163"/>
    </source>
</evidence>
<comment type="subcellular location">
    <subcellularLocation>
        <location evidence="6">Cytoplasm</location>
    </subcellularLocation>
    <subcellularLocation>
        <location evidence="8">Nucleus</location>
    </subcellularLocation>
</comment>
<dbReference type="InterPro" id="IPR007759">
    <property type="entry name" value="Asxl_HARE-HTH"/>
</dbReference>
<evidence type="ECO:0000313" key="14">
    <source>
        <dbReference type="Proteomes" id="UP000075714"/>
    </source>
</evidence>
<keyword evidence="4 6" id="KW-0648">Protein biosynthesis</keyword>
<dbReference type="Gene3D" id="3.30.70.330">
    <property type="match status" value="1"/>
</dbReference>
<dbReference type="GO" id="GO:0005634">
    <property type="term" value="C:nucleus"/>
    <property type="evidence" value="ECO:0007669"/>
    <property type="project" value="UniProtKB-SubCell"/>
</dbReference>
<dbReference type="InterPro" id="IPR000504">
    <property type="entry name" value="RRM_dom"/>
</dbReference>
<dbReference type="HAMAP" id="MF_03006">
    <property type="entry name" value="eIF3g"/>
    <property type="match status" value="1"/>
</dbReference>
<feature type="region of interest" description="Disordered" evidence="10">
    <location>
        <begin position="147"/>
        <end position="202"/>
    </location>
</feature>
<dbReference type="PANTHER" id="PTHR10352">
    <property type="entry name" value="EUKARYOTIC TRANSLATION INITIATION FACTOR 3 SUBUNIT G"/>
    <property type="match status" value="1"/>
</dbReference>
<evidence type="ECO:0000256" key="1">
    <source>
        <dbReference type="ARBA" id="ARBA00022490"/>
    </source>
</evidence>
<dbReference type="InterPro" id="IPR034240">
    <property type="entry name" value="eIF3G_RRM"/>
</dbReference>
<feature type="region of interest" description="Disordered" evidence="10">
    <location>
        <begin position="450"/>
        <end position="536"/>
    </location>
</feature>
<dbReference type="SMART" id="SM00360">
    <property type="entry name" value="RRM"/>
    <property type="match status" value="1"/>
</dbReference>
<keyword evidence="8" id="KW-0539">Nucleus</keyword>
<comment type="function">
    <text evidence="6">RNA-binding component of the eukaryotic translation initiation factor 3 (eIF-3) complex, which is involved in protein synthesis of a specialized repertoire of mRNAs and, together with other initiation factors, stimulates binding of mRNA and methionyl-tRNAi to the 40S ribosome. The eIF-3 complex specifically targets and initiates translation of a subset of mRNAs involved in cell proliferation. This subunit can bind 18S rRNA.</text>
</comment>
<comment type="similarity">
    <text evidence="6">Belongs to the eIF-3 subunit G family.</text>
</comment>
<evidence type="ECO:0000256" key="4">
    <source>
        <dbReference type="ARBA" id="ARBA00022917"/>
    </source>
</evidence>
<evidence type="ECO:0000259" key="11">
    <source>
        <dbReference type="PROSITE" id="PS50102"/>
    </source>
</evidence>
<evidence type="ECO:0000256" key="7">
    <source>
        <dbReference type="PROSITE-ProRule" id="PRU00176"/>
    </source>
</evidence>
<reference evidence="14" key="1">
    <citation type="journal article" date="2016" name="Nat. Commun.">
        <title>The Gonium pectorale genome demonstrates co-option of cell cycle regulation during the evolution of multicellularity.</title>
        <authorList>
            <person name="Hanschen E.R."/>
            <person name="Marriage T.N."/>
            <person name="Ferris P.J."/>
            <person name="Hamaji T."/>
            <person name="Toyoda A."/>
            <person name="Fujiyama A."/>
            <person name="Neme R."/>
            <person name="Noguchi H."/>
            <person name="Minakuchi Y."/>
            <person name="Suzuki M."/>
            <person name="Kawai-Toyooka H."/>
            <person name="Smith D.R."/>
            <person name="Sparks H."/>
            <person name="Anderson J."/>
            <person name="Bakaric R."/>
            <person name="Luria V."/>
            <person name="Karger A."/>
            <person name="Kirschner M.W."/>
            <person name="Durand P.M."/>
            <person name="Michod R.E."/>
            <person name="Nozaki H."/>
            <person name="Olson B.J."/>
        </authorList>
    </citation>
    <scope>NUCLEOTIDE SEQUENCE [LARGE SCALE GENOMIC DNA]</scope>
    <source>
        <strain evidence="14">NIES-2863</strain>
    </source>
</reference>
<dbReference type="InterPro" id="IPR035979">
    <property type="entry name" value="RBD_domain_sf"/>
</dbReference>
<keyword evidence="14" id="KW-1185">Reference proteome</keyword>
<dbReference type="OrthoDB" id="1749473at2759"/>
<organism evidence="13 14">
    <name type="scientific">Gonium pectorale</name>
    <name type="common">Green alga</name>
    <dbReference type="NCBI Taxonomy" id="33097"/>
    <lineage>
        <taxon>Eukaryota</taxon>
        <taxon>Viridiplantae</taxon>
        <taxon>Chlorophyta</taxon>
        <taxon>core chlorophytes</taxon>
        <taxon>Chlorophyceae</taxon>
        <taxon>CS clade</taxon>
        <taxon>Chlamydomonadales</taxon>
        <taxon>Volvocaceae</taxon>
        <taxon>Gonium</taxon>
    </lineage>
</organism>
<dbReference type="Pfam" id="PF05066">
    <property type="entry name" value="HARE-HTH"/>
    <property type="match status" value="1"/>
</dbReference>
<dbReference type="GO" id="GO:0003723">
    <property type="term" value="F:RNA binding"/>
    <property type="evidence" value="ECO:0007669"/>
    <property type="project" value="UniProtKB-UniRule"/>
</dbReference>
<dbReference type="GO" id="GO:0033290">
    <property type="term" value="C:eukaryotic 48S preinitiation complex"/>
    <property type="evidence" value="ECO:0007669"/>
    <property type="project" value="UniProtKB-UniRule"/>
</dbReference>
<dbReference type="GO" id="GO:0001732">
    <property type="term" value="P:formation of cytoplasmic translation initiation complex"/>
    <property type="evidence" value="ECO:0007669"/>
    <property type="project" value="UniProtKB-UniRule"/>
</dbReference>
<feature type="compositionally biased region" description="Basic and acidic residues" evidence="10">
    <location>
        <begin position="147"/>
        <end position="162"/>
    </location>
</feature>
<evidence type="ECO:0000313" key="13">
    <source>
        <dbReference type="EMBL" id="KXZ48187.1"/>
    </source>
</evidence>
<dbReference type="InterPro" id="IPR012677">
    <property type="entry name" value="Nucleotide-bd_a/b_plait_sf"/>
</dbReference>